<evidence type="ECO:0000313" key="1">
    <source>
        <dbReference type="EMBL" id="KAG1816419.1"/>
    </source>
</evidence>
<dbReference type="AlphaFoldDB" id="A0A9P7EAY8"/>
<evidence type="ECO:0008006" key="3">
    <source>
        <dbReference type="Google" id="ProtNLM"/>
    </source>
</evidence>
<organism evidence="1 2">
    <name type="scientific">Suillus subaureus</name>
    <dbReference type="NCBI Taxonomy" id="48587"/>
    <lineage>
        <taxon>Eukaryota</taxon>
        <taxon>Fungi</taxon>
        <taxon>Dikarya</taxon>
        <taxon>Basidiomycota</taxon>
        <taxon>Agaricomycotina</taxon>
        <taxon>Agaricomycetes</taxon>
        <taxon>Agaricomycetidae</taxon>
        <taxon>Boletales</taxon>
        <taxon>Suillineae</taxon>
        <taxon>Suillaceae</taxon>
        <taxon>Suillus</taxon>
    </lineage>
</organism>
<accession>A0A9P7EAY8</accession>
<dbReference type="RefSeq" id="XP_041193092.1">
    <property type="nucleotide sequence ID" value="XM_041342597.1"/>
</dbReference>
<dbReference type="EMBL" id="JABBWG010000016">
    <property type="protein sequence ID" value="KAG1816419.1"/>
    <property type="molecule type" value="Genomic_DNA"/>
</dbReference>
<protein>
    <recommendedName>
        <fullName evidence="3">F-box domain-containing protein</fullName>
    </recommendedName>
</protein>
<gene>
    <name evidence="1" type="ORF">BJ212DRAFT_190985</name>
</gene>
<keyword evidence="2" id="KW-1185">Reference proteome</keyword>
<dbReference type="GeneID" id="64636613"/>
<evidence type="ECO:0000313" key="2">
    <source>
        <dbReference type="Proteomes" id="UP000807769"/>
    </source>
</evidence>
<reference evidence="1" key="1">
    <citation type="journal article" date="2020" name="New Phytol.">
        <title>Comparative genomics reveals dynamic genome evolution in host specialist ectomycorrhizal fungi.</title>
        <authorList>
            <person name="Lofgren L.A."/>
            <person name="Nguyen N.H."/>
            <person name="Vilgalys R."/>
            <person name="Ruytinx J."/>
            <person name="Liao H.L."/>
            <person name="Branco S."/>
            <person name="Kuo A."/>
            <person name="LaButti K."/>
            <person name="Lipzen A."/>
            <person name="Andreopoulos W."/>
            <person name="Pangilinan J."/>
            <person name="Riley R."/>
            <person name="Hundley H."/>
            <person name="Na H."/>
            <person name="Barry K."/>
            <person name="Grigoriev I.V."/>
            <person name="Stajich J.E."/>
            <person name="Kennedy P.G."/>
        </authorList>
    </citation>
    <scope>NUCLEOTIDE SEQUENCE</scope>
    <source>
        <strain evidence="1">MN1</strain>
    </source>
</reference>
<name>A0A9P7EAY8_9AGAM</name>
<dbReference type="OrthoDB" id="2636822at2759"/>
<comment type="caution">
    <text evidence="1">The sequence shown here is derived from an EMBL/GenBank/DDBJ whole genome shotgun (WGS) entry which is preliminary data.</text>
</comment>
<dbReference type="Proteomes" id="UP000807769">
    <property type="component" value="Unassembled WGS sequence"/>
</dbReference>
<sequence>MRTDQTRSIGAIIADGKRFADKRDKIIHSVNLHEGLGPVVSHLPAELLSEISMHTLPPFDELLPPSKLRSPMLLTRICRRRRKITVDTLSLWCGLFGGFMSSRRRHRRREAFCYKTWLERSQGLPLSLALTCHQNPFTSLLQPYTDQISSLRIVYCVATRDLLLNDLPALQILTMNGWISDESERSDIARSILNHSLTLYSLKFSRLSFPFYLADFDPFKNSRWPHLTHVEINVQQNLLLILLQ</sequence>
<proteinExistence type="predicted"/>